<comment type="caution">
    <text evidence="2">The sequence shown here is derived from an EMBL/GenBank/DDBJ whole genome shotgun (WGS) entry which is preliminary data.</text>
</comment>
<proteinExistence type="predicted"/>
<keyword evidence="3" id="KW-1185">Reference proteome</keyword>
<evidence type="ECO:0000313" key="2">
    <source>
        <dbReference type="EMBL" id="NJB71690.1"/>
    </source>
</evidence>
<evidence type="ECO:0000256" key="1">
    <source>
        <dbReference type="SAM" id="Phobius"/>
    </source>
</evidence>
<feature type="transmembrane region" description="Helical" evidence="1">
    <location>
        <begin position="35"/>
        <end position="53"/>
    </location>
</feature>
<keyword evidence="1" id="KW-0472">Membrane</keyword>
<accession>A0A846QXL4</accession>
<evidence type="ECO:0000313" key="3">
    <source>
        <dbReference type="Proteomes" id="UP000590442"/>
    </source>
</evidence>
<gene>
    <name evidence="2" type="ORF">GGR42_002152</name>
</gene>
<protein>
    <submittedName>
        <fullName evidence="2">Uncharacterized protein</fullName>
    </submittedName>
</protein>
<feature type="transmembrane region" description="Helical" evidence="1">
    <location>
        <begin position="5"/>
        <end position="23"/>
    </location>
</feature>
<dbReference type="RefSeq" id="WP_167963703.1">
    <property type="nucleotide sequence ID" value="NZ_JAATJJ010000001.1"/>
</dbReference>
<name>A0A846QXL4_9FLAO</name>
<keyword evidence="1" id="KW-1133">Transmembrane helix</keyword>
<keyword evidence="1" id="KW-0812">Transmembrane</keyword>
<reference evidence="2 3" key="1">
    <citation type="submission" date="2020-03" db="EMBL/GenBank/DDBJ databases">
        <title>Genomic Encyclopedia of Type Strains, Phase IV (KMG-IV): sequencing the most valuable type-strain genomes for metagenomic binning, comparative biology and taxonomic classification.</title>
        <authorList>
            <person name="Goeker M."/>
        </authorList>
    </citation>
    <scope>NUCLEOTIDE SEQUENCE [LARGE SCALE GENOMIC DNA]</scope>
    <source>
        <strain evidence="2 3">DSM 29762</strain>
    </source>
</reference>
<organism evidence="2 3">
    <name type="scientific">Saonia flava</name>
    <dbReference type="NCBI Taxonomy" id="523696"/>
    <lineage>
        <taxon>Bacteria</taxon>
        <taxon>Pseudomonadati</taxon>
        <taxon>Bacteroidota</taxon>
        <taxon>Flavobacteriia</taxon>
        <taxon>Flavobacteriales</taxon>
        <taxon>Flavobacteriaceae</taxon>
        <taxon>Saonia</taxon>
    </lineage>
</organism>
<dbReference type="Proteomes" id="UP000590442">
    <property type="component" value="Unassembled WGS sequence"/>
</dbReference>
<dbReference type="AlphaFoldDB" id="A0A846QXL4"/>
<sequence>MKLKYFILLIVLASFGAIGYGFSIQEETEALSHKFIGFGTVGLFLVAMPLFLFKESKGKKMKDYMLTEENIRRMQKKEMEKPENQ</sequence>
<dbReference type="EMBL" id="JAATJJ010000001">
    <property type="protein sequence ID" value="NJB71690.1"/>
    <property type="molecule type" value="Genomic_DNA"/>
</dbReference>